<evidence type="ECO:0000256" key="3">
    <source>
        <dbReference type="ARBA" id="ARBA00023002"/>
    </source>
</evidence>
<dbReference type="GO" id="GO:0034440">
    <property type="term" value="P:lipid oxidation"/>
    <property type="evidence" value="ECO:0007669"/>
    <property type="project" value="InterPro"/>
</dbReference>
<feature type="non-terminal residue" evidence="5">
    <location>
        <position position="1"/>
    </location>
</feature>
<dbReference type="OrthoDB" id="407298at2759"/>
<reference evidence="5" key="1">
    <citation type="submission" date="2020-07" db="EMBL/GenBank/DDBJ databases">
        <title>Clarias magur genome sequencing, assembly and annotation.</title>
        <authorList>
            <person name="Kushwaha B."/>
            <person name="Kumar R."/>
            <person name="Das P."/>
            <person name="Joshi C.G."/>
            <person name="Kumar D."/>
            <person name="Nagpure N.S."/>
            <person name="Pandey M."/>
            <person name="Agarwal S."/>
            <person name="Srivastava S."/>
            <person name="Singh M."/>
            <person name="Sahoo L."/>
            <person name="Jayasankar P."/>
            <person name="Meher P.K."/>
            <person name="Koringa P.G."/>
            <person name="Iquebal M.A."/>
            <person name="Das S.P."/>
            <person name="Bit A."/>
            <person name="Patnaik S."/>
            <person name="Patel N."/>
            <person name="Shah T.M."/>
            <person name="Hinsu A."/>
            <person name="Jena J.K."/>
        </authorList>
    </citation>
    <scope>NUCLEOTIDE SEQUENCE</scope>
    <source>
        <strain evidence="5">CIFAMagur01</strain>
        <tissue evidence="5">Testis</tissue>
    </source>
</reference>
<protein>
    <submittedName>
        <fullName evidence="5">Arachidonate 12-lipoxygenase, 12S-type-like</fullName>
    </submittedName>
</protein>
<feature type="domain" description="Lipoxygenase" evidence="4">
    <location>
        <begin position="1"/>
        <end position="68"/>
    </location>
</feature>
<dbReference type="Pfam" id="PF00305">
    <property type="entry name" value="Lipoxygenase"/>
    <property type="match status" value="1"/>
</dbReference>
<dbReference type="InterPro" id="IPR036226">
    <property type="entry name" value="LipOase_C_sf"/>
</dbReference>
<gene>
    <name evidence="5" type="ORF">DAT39_004904</name>
</gene>
<proteinExistence type="predicted"/>
<keyword evidence="1" id="KW-0479">Metal-binding</keyword>
<dbReference type="EMBL" id="QNUK01000045">
    <property type="protein sequence ID" value="KAF5905377.1"/>
    <property type="molecule type" value="Genomic_DNA"/>
</dbReference>
<dbReference type="SUPFAM" id="SSF48484">
    <property type="entry name" value="Lipoxigenase"/>
    <property type="match status" value="1"/>
</dbReference>
<evidence type="ECO:0000256" key="1">
    <source>
        <dbReference type="ARBA" id="ARBA00022723"/>
    </source>
</evidence>
<dbReference type="AlphaFoldDB" id="A0A8J4UT97"/>
<sequence>LVQNPTKDTPIFLPNDPPLAWLLAKMWVRHAEFQILEVLSHLLRTHLIAEVFCVATLRQLPTVHPIHK</sequence>
<evidence type="ECO:0000313" key="5">
    <source>
        <dbReference type="EMBL" id="KAF5905377.1"/>
    </source>
</evidence>
<dbReference type="InterPro" id="IPR000907">
    <property type="entry name" value="LipOase"/>
</dbReference>
<keyword evidence="2" id="KW-0223">Dioxygenase</keyword>
<evidence type="ECO:0000256" key="2">
    <source>
        <dbReference type="ARBA" id="ARBA00022964"/>
    </source>
</evidence>
<dbReference type="GO" id="GO:0046872">
    <property type="term" value="F:metal ion binding"/>
    <property type="evidence" value="ECO:0007669"/>
    <property type="project" value="UniProtKB-KW"/>
</dbReference>
<organism evidence="5 6">
    <name type="scientific">Clarias magur</name>
    <name type="common">Asian catfish</name>
    <name type="synonym">Macropteronotus magur</name>
    <dbReference type="NCBI Taxonomy" id="1594786"/>
    <lineage>
        <taxon>Eukaryota</taxon>
        <taxon>Metazoa</taxon>
        <taxon>Chordata</taxon>
        <taxon>Craniata</taxon>
        <taxon>Vertebrata</taxon>
        <taxon>Euteleostomi</taxon>
        <taxon>Actinopterygii</taxon>
        <taxon>Neopterygii</taxon>
        <taxon>Teleostei</taxon>
        <taxon>Ostariophysi</taxon>
        <taxon>Siluriformes</taxon>
        <taxon>Clariidae</taxon>
        <taxon>Clarias</taxon>
    </lineage>
</organism>
<keyword evidence="6" id="KW-1185">Reference proteome</keyword>
<dbReference type="Proteomes" id="UP000727407">
    <property type="component" value="Unassembled WGS sequence"/>
</dbReference>
<name>A0A8J4UT97_CLAMG</name>
<feature type="non-terminal residue" evidence="5">
    <location>
        <position position="68"/>
    </location>
</feature>
<evidence type="ECO:0000259" key="4">
    <source>
        <dbReference type="PROSITE" id="PS51393"/>
    </source>
</evidence>
<accession>A0A8J4UT97</accession>
<dbReference type="PROSITE" id="PS51393">
    <property type="entry name" value="LIPOXYGENASE_3"/>
    <property type="match status" value="1"/>
</dbReference>
<comment type="caution">
    <text evidence="5">The sequence shown here is derived from an EMBL/GenBank/DDBJ whole genome shotgun (WGS) entry which is preliminary data.</text>
</comment>
<dbReference type="GO" id="GO:0016702">
    <property type="term" value="F:oxidoreductase activity, acting on single donors with incorporation of molecular oxygen, incorporation of two atoms of oxygen"/>
    <property type="evidence" value="ECO:0007669"/>
    <property type="project" value="InterPro"/>
</dbReference>
<dbReference type="PRINTS" id="PR00087">
    <property type="entry name" value="LIPOXYGENASE"/>
</dbReference>
<keyword evidence="3" id="KW-0560">Oxidoreductase</keyword>
<dbReference type="PANTHER" id="PTHR11771">
    <property type="entry name" value="LIPOXYGENASE"/>
    <property type="match status" value="1"/>
</dbReference>
<evidence type="ECO:0000313" key="6">
    <source>
        <dbReference type="Proteomes" id="UP000727407"/>
    </source>
</evidence>
<dbReference type="InterPro" id="IPR013819">
    <property type="entry name" value="LipOase_C"/>
</dbReference>
<dbReference type="Gene3D" id="1.20.245.10">
    <property type="entry name" value="Lipoxygenase-1, Domain 5"/>
    <property type="match status" value="1"/>
</dbReference>